<protein>
    <submittedName>
        <fullName evidence="2">Uncharacterized protein</fullName>
    </submittedName>
</protein>
<dbReference type="AlphaFoldDB" id="A0A093UME8"/>
<dbReference type="EMBL" id="JPOX01000071">
    <property type="protein sequence ID" value="KFX41090.1"/>
    <property type="molecule type" value="Genomic_DNA"/>
</dbReference>
<accession>A0A093UME8</accession>
<proteinExistence type="predicted"/>
<evidence type="ECO:0000256" key="1">
    <source>
        <dbReference type="SAM" id="MobiDB-lite"/>
    </source>
</evidence>
<name>A0A093UME8_TALMA</name>
<reference key="1">
    <citation type="journal article" date="2014" name="PLoS Genet.">
        <title>Signature Gene Expression Reveals Novel Clues to the Molecular Mechanisms of Dimorphic Transition in Penicillium marneffei.</title>
        <authorList>
            <person name="Yang E."/>
            <person name="Wang G."/>
            <person name="Cai J."/>
            <person name="Woo P.C."/>
            <person name="Lau S.K."/>
            <person name="Yuen K.-Y."/>
            <person name="Chow W.-N."/>
            <person name="Lin X."/>
        </authorList>
    </citation>
    <scope>NUCLEOTIDE SEQUENCE [LARGE SCALE GENOMIC DNA]</scope>
    <source>
        <strain>PM1</strain>
    </source>
</reference>
<gene>
    <name evidence="2" type="ORF">GQ26_0710060</name>
</gene>
<organism evidence="2">
    <name type="scientific">Talaromyces marneffei PM1</name>
    <dbReference type="NCBI Taxonomy" id="1077442"/>
    <lineage>
        <taxon>Eukaryota</taxon>
        <taxon>Fungi</taxon>
        <taxon>Dikarya</taxon>
        <taxon>Ascomycota</taxon>
        <taxon>Pezizomycotina</taxon>
        <taxon>Eurotiomycetes</taxon>
        <taxon>Eurotiomycetidae</taxon>
        <taxon>Eurotiales</taxon>
        <taxon>Trichocomaceae</taxon>
        <taxon>Talaromyces</taxon>
        <taxon>Talaromyces sect. Talaromyces</taxon>
    </lineage>
</organism>
<comment type="caution">
    <text evidence="2">The sequence shown here is derived from an EMBL/GenBank/DDBJ whole genome shotgun (WGS) entry which is preliminary data.</text>
</comment>
<reference evidence="2" key="2">
    <citation type="journal article" date="2014" name="PLoS Genet.">
        <title>Signature gene expression reveals novel clues to the molecular mechanisms of dimorphic transition in Penicillium marneffei.</title>
        <authorList>
            <person name="Yang E."/>
            <person name="Wang G."/>
            <person name="Cai J."/>
            <person name="Woo P.C."/>
            <person name="Lau S.K."/>
            <person name="Yuen K.-Y."/>
            <person name="Chow W.-N."/>
            <person name="Lin X."/>
        </authorList>
    </citation>
    <scope>NUCLEOTIDE SEQUENCE</scope>
    <source>
        <strain evidence="2">PM1</strain>
    </source>
</reference>
<feature type="region of interest" description="Disordered" evidence="1">
    <location>
        <begin position="60"/>
        <end position="79"/>
    </location>
</feature>
<sequence length="79" mass="9074">MQRYARINPNERISQPMFMGFVRDVENFGISQGERTEPFAELKRLLEQVIQDTIVIHTRTERSSKLSKSMGLSSDSATL</sequence>
<evidence type="ECO:0000313" key="2">
    <source>
        <dbReference type="EMBL" id="KFX41090.1"/>
    </source>
</evidence>
<dbReference type="HOGENOM" id="CLU_2607630_0_0_1"/>
<feature type="compositionally biased region" description="Low complexity" evidence="1">
    <location>
        <begin position="66"/>
        <end position="79"/>
    </location>
</feature>